<organism evidence="1 2">
    <name type="scientific">Dendrobium thyrsiflorum</name>
    <name type="common">Pinecone-like raceme dendrobium</name>
    <name type="synonym">Orchid</name>
    <dbReference type="NCBI Taxonomy" id="117978"/>
    <lineage>
        <taxon>Eukaryota</taxon>
        <taxon>Viridiplantae</taxon>
        <taxon>Streptophyta</taxon>
        <taxon>Embryophyta</taxon>
        <taxon>Tracheophyta</taxon>
        <taxon>Spermatophyta</taxon>
        <taxon>Magnoliopsida</taxon>
        <taxon>Liliopsida</taxon>
        <taxon>Asparagales</taxon>
        <taxon>Orchidaceae</taxon>
        <taxon>Epidendroideae</taxon>
        <taxon>Malaxideae</taxon>
        <taxon>Dendrobiinae</taxon>
        <taxon>Dendrobium</taxon>
    </lineage>
</organism>
<reference evidence="1 2" key="1">
    <citation type="journal article" date="2024" name="Plant Biotechnol. J.">
        <title>Dendrobium thyrsiflorum genome and its molecular insights into genes involved in important horticultural traits.</title>
        <authorList>
            <person name="Chen B."/>
            <person name="Wang J.Y."/>
            <person name="Zheng P.J."/>
            <person name="Li K.L."/>
            <person name="Liang Y.M."/>
            <person name="Chen X.F."/>
            <person name="Zhang C."/>
            <person name="Zhao X."/>
            <person name="He X."/>
            <person name="Zhang G.Q."/>
            <person name="Liu Z.J."/>
            <person name="Xu Q."/>
        </authorList>
    </citation>
    <scope>NUCLEOTIDE SEQUENCE [LARGE SCALE GENOMIC DNA]</scope>
    <source>
        <strain evidence="1">GZMU011</strain>
    </source>
</reference>
<evidence type="ECO:0000313" key="1">
    <source>
        <dbReference type="EMBL" id="KAL0928323.1"/>
    </source>
</evidence>
<accession>A0ABD0VUS1</accession>
<dbReference type="PANTHER" id="PTHR23155">
    <property type="entry name" value="DISEASE RESISTANCE PROTEIN RP"/>
    <property type="match status" value="1"/>
</dbReference>
<sequence length="145" mass="17238">MTVLESNLLGQNSIYSILRLSYIVLPNHLKNCFAFCCIFPQGYRFDKDDLVRRNEYGGFRRNSKKSLFDMIGDLRYYKMHDLIHESASNFFARECSKVVDDEKSSLKISKTIRYLYVETRNLDTLRKIEKFEYLHSLFLFSEDSN</sequence>
<evidence type="ECO:0000313" key="2">
    <source>
        <dbReference type="Proteomes" id="UP001552299"/>
    </source>
</evidence>
<dbReference type="EMBL" id="JANQDX010000001">
    <property type="protein sequence ID" value="KAL0928323.1"/>
    <property type="molecule type" value="Genomic_DNA"/>
</dbReference>
<protein>
    <submittedName>
        <fullName evidence="1">Uncharacterized protein</fullName>
    </submittedName>
</protein>
<dbReference type="PANTHER" id="PTHR23155:SF1205">
    <property type="entry name" value="DISEASE RESISTANCE PROTEIN RPM1"/>
    <property type="match status" value="1"/>
</dbReference>
<dbReference type="AlphaFoldDB" id="A0ABD0VUS1"/>
<proteinExistence type="predicted"/>
<dbReference type="InterPro" id="IPR044974">
    <property type="entry name" value="Disease_R_plants"/>
</dbReference>
<gene>
    <name evidence="1" type="ORF">M5K25_000197</name>
</gene>
<keyword evidence="2" id="KW-1185">Reference proteome</keyword>
<comment type="caution">
    <text evidence="1">The sequence shown here is derived from an EMBL/GenBank/DDBJ whole genome shotgun (WGS) entry which is preliminary data.</text>
</comment>
<dbReference type="Proteomes" id="UP001552299">
    <property type="component" value="Unassembled WGS sequence"/>
</dbReference>
<name>A0ABD0VUS1_DENTH</name>